<dbReference type="SUPFAM" id="SSF46785">
    <property type="entry name" value="Winged helix' DNA-binding domain"/>
    <property type="match status" value="1"/>
</dbReference>
<dbReference type="InterPro" id="IPR000847">
    <property type="entry name" value="LysR_HTH_N"/>
</dbReference>
<reference evidence="6 7" key="1">
    <citation type="submission" date="2020-04" db="EMBL/GenBank/DDBJ databases">
        <authorList>
            <person name="De Canck E."/>
        </authorList>
    </citation>
    <scope>NUCLEOTIDE SEQUENCE [LARGE SCALE GENOMIC DNA]</scope>
    <source>
        <strain evidence="6 7">LMG 3441</strain>
    </source>
</reference>
<keyword evidence="3" id="KW-0238">DNA-binding</keyword>
<dbReference type="InterPro" id="IPR005119">
    <property type="entry name" value="LysR_subst-bd"/>
</dbReference>
<evidence type="ECO:0000256" key="2">
    <source>
        <dbReference type="ARBA" id="ARBA00023015"/>
    </source>
</evidence>
<dbReference type="Gene3D" id="3.40.190.10">
    <property type="entry name" value="Periplasmic binding protein-like II"/>
    <property type="match status" value="2"/>
</dbReference>
<keyword evidence="2" id="KW-0805">Transcription regulation</keyword>
<dbReference type="Pfam" id="PF03466">
    <property type="entry name" value="LysR_substrate"/>
    <property type="match status" value="1"/>
</dbReference>
<dbReference type="GO" id="GO:0003677">
    <property type="term" value="F:DNA binding"/>
    <property type="evidence" value="ECO:0007669"/>
    <property type="project" value="UniProtKB-KW"/>
</dbReference>
<feature type="domain" description="HTH lysR-type" evidence="5">
    <location>
        <begin position="1"/>
        <end position="58"/>
    </location>
</feature>
<dbReference type="RefSeq" id="WP_175171521.1">
    <property type="nucleotide sequence ID" value="NZ_CADIJQ010000012.1"/>
</dbReference>
<dbReference type="Gene3D" id="1.10.10.10">
    <property type="entry name" value="Winged helix-like DNA-binding domain superfamily/Winged helix DNA-binding domain"/>
    <property type="match status" value="1"/>
</dbReference>
<dbReference type="Pfam" id="PF00126">
    <property type="entry name" value="HTH_1"/>
    <property type="match status" value="1"/>
</dbReference>
<dbReference type="PANTHER" id="PTHR30346:SF30">
    <property type="entry name" value="SMALL NEUTRAL PROTEASE REGULATORY PROTEIN"/>
    <property type="match status" value="1"/>
</dbReference>
<evidence type="ECO:0000256" key="4">
    <source>
        <dbReference type="ARBA" id="ARBA00023163"/>
    </source>
</evidence>
<protein>
    <submittedName>
        <fullName evidence="6">Hca operon transcriptional activator HcaR</fullName>
    </submittedName>
</protein>
<comment type="similarity">
    <text evidence="1">Belongs to the LysR transcriptional regulatory family.</text>
</comment>
<sequence>MELRHLRYFVVTAEAQHFTRAAELLGMAQPPLSQQIRQLEQEVGTPLFDRTGRGVVLNDAGHAFLACAQDILQRTQAAVETAQRAARGEVGELTLGFTESASFNGVVTELIRQYRQQYPDVEMTLSQGDSESLIAQLREGAIDAAFVRPPFALDGGLAFPQLASTQLASKQLSSKQLSFTQLAEEPLVVALPLGHALARRKRLAPKDLTQERFILYSRKSGYGLSADIMAACRQHGLNPLIGQRAPQLSSAVNLVAAGMGVAVVPASLRHLRPDGVVYRPFALDWPRAVLGLAVRGNTPGGRVENLLRLAKGASR</sequence>
<dbReference type="SUPFAM" id="SSF53850">
    <property type="entry name" value="Periplasmic binding protein-like II"/>
    <property type="match status" value="1"/>
</dbReference>
<evidence type="ECO:0000256" key="1">
    <source>
        <dbReference type="ARBA" id="ARBA00009437"/>
    </source>
</evidence>
<organism evidence="6 7">
    <name type="scientific">Achromobacter kerstersii</name>
    <dbReference type="NCBI Taxonomy" id="1353890"/>
    <lineage>
        <taxon>Bacteria</taxon>
        <taxon>Pseudomonadati</taxon>
        <taxon>Pseudomonadota</taxon>
        <taxon>Betaproteobacteria</taxon>
        <taxon>Burkholderiales</taxon>
        <taxon>Alcaligenaceae</taxon>
        <taxon>Achromobacter</taxon>
    </lineage>
</organism>
<dbReference type="PANTHER" id="PTHR30346">
    <property type="entry name" value="TRANSCRIPTIONAL DUAL REGULATOR HCAR-RELATED"/>
    <property type="match status" value="1"/>
</dbReference>
<dbReference type="InterPro" id="IPR036388">
    <property type="entry name" value="WH-like_DNA-bd_sf"/>
</dbReference>
<keyword evidence="4" id="KW-0804">Transcription</keyword>
<dbReference type="GO" id="GO:0003700">
    <property type="term" value="F:DNA-binding transcription factor activity"/>
    <property type="evidence" value="ECO:0007669"/>
    <property type="project" value="InterPro"/>
</dbReference>
<gene>
    <name evidence="6" type="primary">hcaR_10</name>
    <name evidence="6" type="ORF">LMG3441_05322</name>
</gene>
<dbReference type="PROSITE" id="PS50931">
    <property type="entry name" value="HTH_LYSR"/>
    <property type="match status" value="1"/>
</dbReference>
<evidence type="ECO:0000256" key="3">
    <source>
        <dbReference type="ARBA" id="ARBA00023125"/>
    </source>
</evidence>
<evidence type="ECO:0000313" key="7">
    <source>
        <dbReference type="Proteomes" id="UP000494269"/>
    </source>
</evidence>
<dbReference type="InterPro" id="IPR036390">
    <property type="entry name" value="WH_DNA-bd_sf"/>
</dbReference>
<name>A0A6S7C3S2_9BURK</name>
<dbReference type="AlphaFoldDB" id="A0A6S7C3S2"/>
<evidence type="ECO:0000259" key="5">
    <source>
        <dbReference type="PROSITE" id="PS50931"/>
    </source>
</evidence>
<dbReference type="GO" id="GO:0032993">
    <property type="term" value="C:protein-DNA complex"/>
    <property type="evidence" value="ECO:0007669"/>
    <property type="project" value="TreeGrafter"/>
</dbReference>
<evidence type="ECO:0000313" key="6">
    <source>
        <dbReference type="EMBL" id="CAB3738052.1"/>
    </source>
</evidence>
<keyword evidence="7" id="KW-1185">Reference proteome</keyword>
<dbReference type="FunFam" id="1.10.10.10:FF:000001">
    <property type="entry name" value="LysR family transcriptional regulator"/>
    <property type="match status" value="1"/>
</dbReference>
<dbReference type="Proteomes" id="UP000494269">
    <property type="component" value="Unassembled WGS sequence"/>
</dbReference>
<dbReference type="EMBL" id="CADIJQ010000012">
    <property type="protein sequence ID" value="CAB3738052.1"/>
    <property type="molecule type" value="Genomic_DNA"/>
</dbReference>
<proteinExistence type="inferred from homology"/>
<dbReference type="PRINTS" id="PR00039">
    <property type="entry name" value="HTHLYSR"/>
</dbReference>
<accession>A0A6S7C3S2</accession>